<organism evidence="2 3">
    <name type="scientific">Marinobacter qingdaonensis</name>
    <dbReference type="NCBI Taxonomy" id="3108486"/>
    <lineage>
        <taxon>Bacteria</taxon>
        <taxon>Pseudomonadati</taxon>
        <taxon>Pseudomonadota</taxon>
        <taxon>Gammaproteobacteria</taxon>
        <taxon>Pseudomonadales</taxon>
        <taxon>Marinobacteraceae</taxon>
        <taxon>Marinobacter</taxon>
    </lineage>
</organism>
<gene>
    <name evidence="2" type="ORF">U5822_00440</name>
</gene>
<keyword evidence="1" id="KW-0812">Transmembrane</keyword>
<dbReference type="RefSeq" id="WP_322853660.1">
    <property type="nucleotide sequence ID" value="NZ_JAYDCJ010000001.1"/>
</dbReference>
<evidence type="ECO:0000256" key="1">
    <source>
        <dbReference type="SAM" id="Phobius"/>
    </source>
</evidence>
<evidence type="ECO:0000313" key="3">
    <source>
        <dbReference type="Proteomes" id="UP001305746"/>
    </source>
</evidence>
<dbReference type="EMBL" id="JAYDCJ010000001">
    <property type="protein sequence ID" value="MEA1079115.1"/>
    <property type="molecule type" value="Genomic_DNA"/>
</dbReference>
<comment type="caution">
    <text evidence="2">The sequence shown here is derived from an EMBL/GenBank/DDBJ whole genome shotgun (WGS) entry which is preliminary data.</text>
</comment>
<feature type="transmembrane region" description="Helical" evidence="1">
    <location>
        <begin position="91"/>
        <end position="116"/>
    </location>
</feature>
<dbReference type="Proteomes" id="UP001305746">
    <property type="component" value="Unassembled WGS sequence"/>
</dbReference>
<keyword evidence="1" id="KW-1133">Transmembrane helix</keyword>
<protein>
    <submittedName>
        <fullName evidence="2">Uncharacterized protein</fullName>
    </submittedName>
</protein>
<reference evidence="2 3" key="1">
    <citation type="submission" date="2023-12" db="EMBL/GenBank/DDBJ databases">
        <title>Marinobacter qingdaonensis sp. nov., isolated from the intertidal sediment of Qingdao, PR China.</title>
        <authorList>
            <person name="Li Y."/>
        </authorList>
    </citation>
    <scope>NUCLEOTIDE SEQUENCE [LARGE SCALE GENOMIC DNA]</scope>
    <source>
        <strain evidence="2 3">ASW11-75</strain>
    </source>
</reference>
<evidence type="ECO:0000313" key="2">
    <source>
        <dbReference type="EMBL" id="MEA1079115.1"/>
    </source>
</evidence>
<sequence length="359" mass="42157">MIEKNGSAFDESAFRASEIIGLPSGLEKRVRFADELQPIGTYAYVDPYYNVLQGVEAVQDNEIDDPEFKNKDWWWDHKSIRFLNAKVGMKILLLALPFLWFLFLWVSGPLAVSWLVAEFLNRTSVPEVVDFIVFIVAFVLSFGWMILVLWVGPSVTNWLMSTGVGFFLKPFEKTIEKRVDEVLEDGCSEFNRVTGQVRFAMGRRRFFEAPFVEFDAYVERIIQHGGIFYRLMFIHRYTQKTFNQTWLSGIEATKGEVLALWDMIQRYMDVSEPLPDVPRLEPFRHLDPVTRQYDNETNRNPRYWRDLDLETWKAGEGVEMLRRQNQYPWASRRCKLTPQLGRVSMAEYRNMRPATAWPI</sequence>
<name>A0ABU5NTJ2_9GAMM</name>
<keyword evidence="1" id="KW-0472">Membrane</keyword>
<feature type="transmembrane region" description="Helical" evidence="1">
    <location>
        <begin position="128"/>
        <end position="151"/>
    </location>
</feature>
<proteinExistence type="predicted"/>
<keyword evidence="3" id="KW-1185">Reference proteome</keyword>
<accession>A0ABU5NTJ2</accession>